<evidence type="ECO:0000313" key="3">
    <source>
        <dbReference type="Proteomes" id="UP001149411"/>
    </source>
</evidence>
<feature type="transmembrane region" description="Helical" evidence="1">
    <location>
        <begin position="49"/>
        <end position="72"/>
    </location>
</feature>
<protein>
    <submittedName>
        <fullName evidence="2">Uncharacterized protein</fullName>
    </submittedName>
</protein>
<reference evidence="2" key="1">
    <citation type="submission" date="2022-09" db="EMBL/GenBank/DDBJ databases">
        <title>Haloadaptaus new haloarchaeum isolated from saline soil.</title>
        <authorList>
            <person name="Duran-Viseras A."/>
            <person name="Sanchez-Porro C."/>
            <person name="Ventosa A."/>
        </authorList>
    </citation>
    <scope>NUCLEOTIDE SEQUENCE</scope>
    <source>
        <strain evidence="2">F3-133</strain>
    </source>
</reference>
<gene>
    <name evidence="2" type="ORF">EGH25_02365</name>
</gene>
<keyword evidence="1" id="KW-1133">Transmembrane helix</keyword>
<feature type="transmembrane region" description="Helical" evidence="1">
    <location>
        <begin position="84"/>
        <end position="103"/>
    </location>
</feature>
<accession>A0A9Q4GGX1</accession>
<organism evidence="2 3">
    <name type="scientific">Halorutilus salinus</name>
    <dbReference type="NCBI Taxonomy" id="2487751"/>
    <lineage>
        <taxon>Archaea</taxon>
        <taxon>Methanobacteriati</taxon>
        <taxon>Methanobacteriota</taxon>
        <taxon>Stenosarchaea group</taxon>
        <taxon>Halobacteria</taxon>
        <taxon>Halorutilales</taxon>
        <taxon>Halorutilaceae</taxon>
        <taxon>Halorutilus</taxon>
    </lineage>
</organism>
<sequence length="193" mass="19878">MRLPTNTDDARLVARTVRLVNSSPAYAALSAVTGFVGLNLFVVSQNINLFINVVVSGTLALDARLAVLFGLYPFVGTAFTATEGVVLLVVAAFFGVNLSMLTYQLRENRVSLREGSGSAAGMALGVLGAGCAACGTAVLAGILSLFGAAGVLTLLPFNGLEFSLVALVLLALSVYWLADGMRGGEVRGCPVGY</sequence>
<comment type="caution">
    <text evidence="2">The sequence shown here is derived from an EMBL/GenBank/DDBJ whole genome shotgun (WGS) entry which is preliminary data.</text>
</comment>
<evidence type="ECO:0000256" key="1">
    <source>
        <dbReference type="SAM" id="Phobius"/>
    </source>
</evidence>
<proteinExistence type="predicted"/>
<evidence type="ECO:0000313" key="2">
    <source>
        <dbReference type="EMBL" id="MCX2818195.1"/>
    </source>
</evidence>
<keyword evidence="1" id="KW-0472">Membrane</keyword>
<dbReference type="EMBL" id="RKLV01000002">
    <property type="protein sequence ID" value="MCX2818195.1"/>
    <property type="molecule type" value="Genomic_DNA"/>
</dbReference>
<keyword evidence="1" id="KW-0812">Transmembrane</keyword>
<feature type="transmembrane region" description="Helical" evidence="1">
    <location>
        <begin position="160"/>
        <end position="178"/>
    </location>
</feature>
<feature type="transmembrane region" description="Helical" evidence="1">
    <location>
        <begin position="25"/>
        <end position="42"/>
    </location>
</feature>
<dbReference type="AlphaFoldDB" id="A0A9Q4GGX1"/>
<name>A0A9Q4GGX1_9EURY</name>
<feature type="transmembrane region" description="Helical" evidence="1">
    <location>
        <begin position="124"/>
        <end position="148"/>
    </location>
</feature>
<dbReference type="RefSeq" id="WP_266085902.1">
    <property type="nucleotide sequence ID" value="NZ_RKLV01000002.1"/>
</dbReference>
<keyword evidence="3" id="KW-1185">Reference proteome</keyword>
<dbReference type="Proteomes" id="UP001149411">
    <property type="component" value="Unassembled WGS sequence"/>
</dbReference>